<feature type="compositionally biased region" description="Basic residues" evidence="1">
    <location>
        <begin position="920"/>
        <end position="931"/>
    </location>
</feature>
<feature type="region of interest" description="Disordered" evidence="1">
    <location>
        <begin position="802"/>
        <end position="827"/>
    </location>
</feature>
<feature type="compositionally biased region" description="Low complexity" evidence="1">
    <location>
        <begin position="58"/>
        <end position="67"/>
    </location>
</feature>
<evidence type="ECO:0000313" key="2">
    <source>
        <dbReference type="EMBL" id="KAF7320623.1"/>
    </source>
</evidence>
<sequence>MAELFYCQDHGPCDKVFTQKQARNRHRASCPKFNAVDATLEAQLDIRRQRLRVEAEAAELATEQASEMDMQRSLPGTPTRQDDPLLPMDADTEPPPPRQPTPVPEPVPEPTPLGRPVRTKRPTWKLLQQLPEPPAPLPDAPEDEEPEPELLPAPEWNIRTGTNAFGLYREYPSLPTHNPDSDIVLSDLSDIPAPQQPNRPTEGETRLSPLVAPVEALAEAAQSDAYGIFGNYTVWGFMNWMWTGSATKSIGEGLKLLEYLKNPLFKLADLMDFDLKAQTQRFDQFLRGETSDVKDGWQTASVTIDVPDHRRRKNDEPLLRYSIPDLHFRDLTETIKAALTDATAKAFHFTPFRQFWQPRDGPAQRVHDEIFSSEAYIEEYVKLQRQPPEHGCTLERCIVALMFWSDATHLANFGTASLWPVYLFFGNLSKWLRGKPRARACHHVAYMPKVRHLVQAKTSADAFQLPDDFFDWFKAQTGDAPPSEVLTHCRRELLHAIWRLLLNNKFMEACKHGIVVVCPDGVSRRFYFRLFTYSADYPEKVLLAAIRGLGRCQCPRCTTPTELFHELGTVHDANRRVKNARYPTHKYLSMVQRARYFIYRAKAAVKGKPVERLMQPESWVPTENAFLKIEPFTWDIYRMLAPDLMHEFELGVWKGTFVHLLRILHAHGGDPITMLNQRYRLMPTFARDTIRRFTNNTSAMKKLAARDYEDILQASASGHCALPAFENLLNSEDYAEDNEIMQDLIFAHAYWHGLAKLRMHTSETINLLDAATRDLGYQLRRFARTTCTRFVTKELPREEAARRKRYARKVQDANRTGAAAPPEPAPTKVKKFNGNTVKTHFLGDYVPTIPLIGTSDSWSTATGELEHKRGKAFYSRTSKNNATEQIGKLERREAALSKIADRVRAEQAANVEPPPPTTGSKRKRGSTRPAKKQQPTLSFAEREALPFTPPEAHFHMSLSRNVHVNLDVWIAQNLGDPAFNNLRVKLLNHLLGRYYHPEYSTNGSEYTSADRAQVLICNNDRVQIHKVLRVNYTDYCGRRGQDSMNSRTHADVMTLADEDSTDGHPFRYFRIIGVWHCDIQVREFGHLSTARTIPLLFARAFCLDRTWKGGFKRRRLHRIEFLPESDPNAYVFVHPEEVIREAHLVPAYAHGATMPVHYETIGRKPKTYNDWNYHYVNFFVDRDMLMRYIGGGVGHSYRVLVPDPPHEPTELLPFEIFDDEPDPPPRDAAHAVPDAPALEEMPATVPETTVPEGSDSNDDDDGAPDAEDSENSGSELDDSEEEEDGEEDDEADEFDFGPEDGEDGLDDSLRDLAPGTID</sequence>
<comment type="caution">
    <text evidence="2">The sequence shown here is derived from an EMBL/GenBank/DDBJ whole genome shotgun (WGS) entry which is preliminary data.</text>
</comment>
<feature type="compositionally biased region" description="Pro residues" evidence="1">
    <location>
        <begin position="93"/>
        <end position="113"/>
    </location>
</feature>
<feature type="compositionally biased region" description="Low complexity" evidence="1">
    <location>
        <begin position="181"/>
        <end position="191"/>
    </location>
</feature>
<feature type="region of interest" description="Disordered" evidence="1">
    <location>
        <begin position="1210"/>
        <end position="1318"/>
    </location>
</feature>
<dbReference type="Pfam" id="PF18759">
    <property type="entry name" value="Plavaka"/>
    <property type="match status" value="1"/>
</dbReference>
<gene>
    <name evidence="2" type="ORF">HMN09_00146900</name>
</gene>
<feature type="region of interest" description="Disordered" evidence="1">
    <location>
        <begin position="903"/>
        <end position="941"/>
    </location>
</feature>
<proteinExistence type="predicted"/>
<feature type="compositionally biased region" description="Acidic residues" evidence="1">
    <location>
        <begin position="1255"/>
        <end position="1306"/>
    </location>
</feature>
<protein>
    <submittedName>
        <fullName evidence="2">Uncharacterized protein</fullName>
    </submittedName>
</protein>
<keyword evidence="3" id="KW-1185">Reference proteome</keyword>
<dbReference type="Proteomes" id="UP000613580">
    <property type="component" value="Unassembled WGS sequence"/>
</dbReference>
<name>A0A8H6TKQ0_MYCCL</name>
<evidence type="ECO:0000256" key="1">
    <source>
        <dbReference type="SAM" id="MobiDB-lite"/>
    </source>
</evidence>
<dbReference type="InterPro" id="IPR041078">
    <property type="entry name" value="Plavaka"/>
</dbReference>
<reference evidence="2" key="1">
    <citation type="submission" date="2020-05" db="EMBL/GenBank/DDBJ databases">
        <title>Mycena genomes resolve the evolution of fungal bioluminescence.</title>
        <authorList>
            <person name="Tsai I.J."/>
        </authorList>
    </citation>
    <scope>NUCLEOTIDE SEQUENCE</scope>
    <source>
        <strain evidence="2">110903Hualien_Pintung</strain>
    </source>
</reference>
<accession>A0A8H6TKQ0</accession>
<dbReference type="EMBL" id="JACAZE010000002">
    <property type="protein sequence ID" value="KAF7320623.1"/>
    <property type="molecule type" value="Genomic_DNA"/>
</dbReference>
<evidence type="ECO:0000313" key="3">
    <source>
        <dbReference type="Proteomes" id="UP000613580"/>
    </source>
</evidence>
<feature type="region of interest" description="Disordered" evidence="1">
    <location>
        <begin position="178"/>
        <end position="206"/>
    </location>
</feature>
<dbReference type="OrthoDB" id="2687259at2759"/>
<organism evidence="2 3">
    <name type="scientific">Mycena chlorophos</name>
    <name type="common">Agaric fungus</name>
    <name type="synonym">Agaricus chlorophos</name>
    <dbReference type="NCBI Taxonomy" id="658473"/>
    <lineage>
        <taxon>Eukaryota</taxon>
        <taxon>Fungi</taxon>
        <taxon>Dikarya</taxon>
        <taxon>Basidiomycota</taxon>
        <taxon>Agaricomycotina</taxon>
        <taxon>Agaricomycetes</taxon>
        <taxon>Agaricomycetidae</taxon>
        <taxon>Agaricales</taxon>
        <taxon>Marasmiineae</taxon>
        <taxon>Mycenaceae</taxon>
        <taxon>Mycena</taxon>
    </lineage>
</organism>
<feature type="region of interest" description="Disordered" evidence="1">
    <location>
        <begin position="58"/>
        <end position="157"/>
    </location>
</feature>